<dbReference type="GO" id="GO:0006598">
    <property type="term" value="P:polyamine catabolic process"/>
    <property type="evidence" value="ECO:0007669"/>
    <property type="project" value="TreeGrafter"/>
</dbReference>
<evidence type="ECO:0000313" key="2">
    <source>
        <dbReference type="Proteomes" id="UP000824140"/>
    </source>
</evidence>
<reference evidence="1" key="2">
    <citation type="journal article" date="2021" name="PeerJ">
        <title>Extensive microbial diversity within the chicken gut microbiome revealed by metagenomics and culture.</title>
        <authorList>
            <person name="Gilroy R."/>
            <person name="Ravi A."/>
            <person name="Getino M."/>
            <person name="Pursley I."/>
            <person name="Horton D.L."/>
            <person name="Alikhan N.F."/>
            <person name="Baker D."/>
            <person name="Gharbi K."/>
            <person name="Hall N."/>
            <person name="Watson M."/>
            <person name="Adriaenssens E.M."/>
            <person name="Foster-Nyarko E."/>
            <person name="Jarju S."/>
            <person name="Secka A."/>
            <person name="Antonio M."/>
            <person name="Oren A."/>
            <person name="Chaudhuri R.R."/>
            <person name="La Ragione R."/>
            <person name="Hildebrand F."/>
            <person name="Pallen M.J."/>
        </authorList>
    </citation>
    <scope>NUCLEOTIDE SEQUENCE</scope>
    <source>
        <strain evidence="1">13766</strain>
    </source>
</reference>
<sequence length="246" mass="27090">MYIQDKPLICLSNDSNFFQTHGDAPRQIHSPKAYGAALAAAGGVPLLTCEQCAGEMAELCEGLLLSGGDDVDPDLYGETILNDSVGPDPERTRFEVPLARAFLERGKPILTICRGFQLLNVLLGGTLYQDLLEQKGWIHSNGKIRHDLYAEEGSILHALFGPVFKVNSTHHQAIKALAPGLRATAHSVEGIIEGYEHESLPIFGVQFHPERLTGVQWDSRTPDFKPFFERFIALVRAESARREGKA</sequence>
<dbReference type="InterPro" id="IPR011697">
    <property type="entry name" value="Peptidase_C26"/>
</dbReference>
<dbReference type="PROSITE" id="PS51273">
    <property type="entry name" value="GATASE_TYPE_1"/>
    <property type="match status" value="1"/>
</dbReference>
<dbReference type="PANTHER" id="PTHR43235">
    <property type="entry name" value="GLUTAMINE AMIDOTRANSFERASE PB2B2.05-RELATED"/>
    <property type="match status" value="1"/>
</dbReference>
<reference evidence="1" key="1">
    <citation type="submission" date="2020-10" db="EMBL/GenBank/DDBJ databases">
        <authorList>
            <person name="Gilroy R."/>
        </authorList>
    </citation>
    <scope>NUCLEOTIDE SEQUENCE</scope>
    <source>
        <strain evidence="1">13766</strain>
    </source>
</reference>
<protein>
    <submittedName>
        <fullName evidence="1">Gamma-glutamyl-gamma-aminobutyrate hydrolase family protein</fullName>
    </submittedName>
</protein>
<comment type="caution">
    <text evidence="1">The sequence shown here is derived from an EMBL/GenBank/DDBJ whole genome shotgun (WGS) entry which is preliminary data.</text>
</comment>
<dbReference type="CDD" id="cd01745">
    <property type="entry name" value="GATase1_2"/>
    <property type="match status" value="1"/>
</dbReference>
<dbReference type="Gene3D" id="3.40.50.880">
    <property type="match status" value="1"/>
</dbReference>
<dbReference type="GO" id="GO:0033969">
    <property type="term" value="F:gamma-glutamyl-gamma-aminobutyrate hydrolase activity"/>
    <property type="evidence" value="ECO:0007669"/>
    <property type="project" value="TreeGrafter"/>
</dbReference>
<accession>A0A9D1FZX7</accession>
<dbReference type="Proteomes" id="UP000824140">
    <property type="component" value="Unassembled WGS sequence"/>
</dbReference>
<dbReference type="EMBL" id="DVJN01000057">
    <property type="protein sequence ID" value="HIS91935.1"/>
    <property type="molecule type" value="Genomic_DNA"/>
</dbReference>
<dbReference type="GO" id="GO:0005829">
    <property type="term" value="C:cytosol"/>
    <property type="evidence" value="ECO:0007669"/>
    <property type="project" value="TreeGrafter"/>
</dbReference>
<evidence type="ECO:0000313" key="1">
    <source>
        <dbReference type="EMBL" id="HIS91935.1"/>
    </source>
</evidence>
<dbReference type="InterPro" id="IPR029062">
    <property type="entry name" value="Class_I_gatase-like"/>
</dbReference>
<proteinExistence type="predicted"/>
<dbReference type="Pfam" id="PF07722">
    <property type="entry name" value="Peptidase_C26"/>
    <property type="match status" value="1"/>
</dbReference>
<organism evidence="1 2">
    <name type="scientific">Candidatus Alectryocaccomicrobium excrementavium</name>
    <dbReference type="NCBI Taxonomy" id="2840668"/>
    <lineage>
        <taxon>Bacteria</taxon>
        <taxon>Bacillati</taxon>
        <taxon>Bacillota</taxon>
        <taxon>Clostridia</taxon>
        <taxon>Candidatus Alectryocaccomicrobium</taxon>
    </lineage>
</organism>
<name>A0A9D1FZX7_9FIRM</name>
<dbReference type="SUPFAM" id="SSF52317">
    <property type="entry name" value="Class I glutamine amidotransferase-like"/>
    <property type="match status" value="1"/>
</dbReference>
<dbReference type="AlphaFoldDB" id="A0A9D1FZX7"/>
<keyword evidence="1" id="KW-0378">Hydrolase</keyword>
<gene>
    <name evidence="1" type="ORF">IAA84_02845</name>
</gene>
<dbReference type="InterPro" id="IPR044668">
    <property type="entry name" value="PuuD-like"/>
</dbReference>
<dbReference type="PANTHER" id="PTHR43235:SF1">
    <property type="entry name" value="GLUTAMINE AMIDOTRANSFERASE PB2B2.05-RELATED"/>
    <property type="match status" value="1"/>
</dbReference>